<organism evidence="12 13">
    <name type="scientific">Streptomyces flaveolus</name>
    <dbReference type="NCBI Taxonomy" id="67297"/>
    <lineage>
        <taxon>Bacteria</taxon>
        <taxon>Bacillati</taxon>
        <taxon>Actinomycetota</taxon>
        <taxon>Actinomycetes</taxon>
        <taxon>Kitasatosporales</taxon>
        <taxon>Streptomycetaceae</taxon>
        <taxon>Streptomyces</taxon>
    </lineage>
</organism>
<dbReference type="Pfam" id="PF00005">
    <property type="entry name" value="ABC_tran"/>
    <property type="match status" value="1"/>
</dbReference>
<evidence type="ECO:0000256" key="2">
    <source>
        <dbReference type="ARBA" id="ARBA00022448"/>
    </source>
</evidence>
<feature type="region of interest" description="Disordered" evidence="10">
    <location>
        <begin position="318"/>
        <end position="340"/>
    </location>
</feature>
<dbReference type="InterPro" id="IPR050763">
    <property type="entry name" value="ABC_transporter_ATP-binding"/>
</dbReference>
<evidence type="ECO:0000256" key="6">
    <source>
        <dbReference type="ARBA" id="ARBA00022967"/>
    </source>
</evidence>
<keyword evidence="13" id="KW-1185">Reference proteome</keyword>
<evidence type="ECO:0000313" key="12">
    <source>
        <dbReference type="EMBL" id="MEU5713414.1"/>
    </source>
</evidence>
<proteinExistence type="inferred from homology"/>
<dbReference type="SMART" id="SM00382">
    <property type="entry name" value="AAA"/>
    <property type="match status" value="1"/>
</dbReference>
<name>A0ABV3AN73_9ACTN</name>
<comment type="similarity">
    <text evidence="9">Belongs to the ABC transporter superfamily. Drug exporter-1 (DrugE1) (TC 3.A.1.105) family.</text>
</comment>
<keyword evidence="4" id="KW-0547">Nucleotide-binding</keyword>
<dbReference type="InterPro" id="IPR005894">
    <property type="entry name" value="DrrA"/>
</dbReference>
<dbReference type="Gene3D" id="3.40.50.300">
    <property type="entry name" value="P-loop containing nucleotide triphosphate hydrolases"/>
    <property type="match status" value="1"/>
</dbReference>
<evidence type="ECO:0000256" key="4">
    <source>
        <dbReference type="ARBA" id="ARBA00022741"/>
    </source>
</evidence>
<evidence type="ECO:0000256" key="8">
    <source>
        <dbReference type="ARBA" id="ARBA00023251"/>
    </source>
</evidence>
<dbReference type="PANTHER" id="PTHR42711:SF19">
    <property type="entry name" value="DOXORUBICIN RESISTANCE ATP-BINDING PROTEIN DRRA"/>
    <property type="match status" value="1"/>
</dbReference>
<dbReference type="InterPro" id="IPR017871">
    <property type="entry name" value="ABC_transporter-like_CS"/>
</dbReference>
<dbReference type="EMBL" id="JBFAEG010000050">
    <property type="protein sequence ID" value="MEU5713414.1"/>
    <property type="molecule type" value="Genomic_DNA"/>
</dbReference>
<evidence type="ECO:0000256" key="3">
    <source>
        <dbReference type="ARBA" id="ARBA00022475"/>
    </source>
</evidence>
<keyword evidence="7" id="KW-0472">Membrane</keyword>
<dbReference type="Proteomes" id="UP001551011">
    <property type="component" value="Unassembled WGS sequence"/>
</dbReference>
<gene>
    <name evidence="12" type="ORF">AB0H04_42480</name>
</gene>
<evidence type="ECO:0000256" key="9">
    <source>
        <dbReference type="ARBA" id="ARBA00049985"/>
    </source>
</evidence>
<keyword evidence="6" id="KW-1278">Translocase</keyword>
<keyword evidence="3" id="KW-1003">Cell membrane</keyword>
<evidence type="ECO:0000256" key="10">
    <source>
        <dbReference type="SAM" id="MobiDB-lite"/>
    </source>
</evidence>
<dbReference type="InterPro" id="IPR003439">
    <property type="entry name" value="ABC_transporter-like_ATP-bd"/>
</dbReference>
<accession>A0ABV3AN73</accession>
<dbReference type="InterPro" id="IPR027417">
    <property type="entry name" value="P-loop_NTPase"/>
</dbReference>
<feature type="domain" description="ABC transporter" evidence="11">
    <location>
        <begin position="8"/>
        <end position="238"/>
    </location>
</feature>
<evidence type="ECO:0000256" key="5">
    <source>
        <dbReference type="ARBA" id="ARBA00022840"/>
    </source>
</evidence>
<reference evidence="12 13" key="1">
    <citation type="submission" date="2024-06" db="EMBL/GenBank/DDBJ databases">
        <title>The Natural Products Discovery Center: Release of the First 8490 Sequenced Strains for Exploring Actinobacteria Biosynthetic Diversity.</title>
        <authorList>
            <person name="Kalkreuter E."/>
            <person name="Kautsar S.A."/>
            <person name="Yang D."/>
            <person name="Bader C.D."/>
            <person name="Teijaro C.N."/>
            <person name="Fluegel L."/>
            <person name="Davis C.M."/>
            <person name="Simpson J.R."/>
            <person name="Lauterbach L."/>
            <person name="Steele A.D."/>
            <person name="Gui C."/>
            <person name="Meng S."/>
            <person name="Li G."/>
            <person name="Viehrig K."/>
            <person name="Ye F."/>
            <person name="Su P."/>
            <person name="Kiefer A.F."/>
            <person name="Nichols A."/>
            <person name="Cepeda A.J."/>
            <person name="Yan W."/>
            <person name="Fan B."/>
            <person name="Jiang Y."/>
            <person name="Adhikari A."/>
            <person name="Zheng C.-J."/>
            <person name="Schuster L."/>
            <person name="Cowan T.M."/>
            <person name="Smanski M.J."/>
            <person name="Chevrette M.G."/>
            <person name="De Carvalho L.P.S."/>
            <person name="Shen B."/>
        </authorList>
    </citation>
    <scope>NUCLEOTIDE SEQUENCE [LARGE SCALE GENOMIC DNA]</scope>
    <source>
        <strain evidence="12 13">NPDC020594</strain>
    </source>
</reference>
<evidence type="ECO:0000313" key="13">
    <source>
        <dbReference type="Proteomes" id="UP001551011"/>
    </source>
</evidence>
<sequence>MTITTPAIRATDLVKQFGDTHAVRGVSFEVPEGTVLGLLGPNGAGKTTTVRMLCTLVKPDAGQAFVHGYDVARQSREVRNLIGMTGQYAAVDEDISAWENLYLIGRLLNLGRAAARAGADAMLERFRLTEAAHRPAKTYSGGMRRRLDLAASLLGDPKVLFLDEPTTGLDPHSRNSLWEEVRSLAGRGTTVLLTTQYMEEAEALADSLVVIDRGQVIASGTVSELRERIGGPVLHLTPQHTADLPAVRKALQAAGLGPVAVDEADGLVRLPLDREGRTVTAAVRALGASGIPMARVDTRTPSLDDTFLTLTGTAPVTALTGAGHTDTDTEPRTETARSAA</sequence>
<keyword evidence="8" id="KW-0046">Antibiotic resistance</keyword>
<dbReference type="PANTHER" id="PTHR42711">
    <property type="entry name" value="ABC TRANSPORTER ATP-BINDING PROTEIN"/>
    <property type="match status" value="1"/>
</dbReference>
<protein>
    <submittedName>
        <fullName evidence="12">ATP-binding cassette domain-containing protein</fullName>
    </submittedName>
</protein>
<dbReference type="PROSITE" id="PS50893">
    <property type="entry name" value="ABC_TRANSPORTER_2"/>
    <property type="match status" value="1"/>
</dbReference>
<evidence type="ECO:0000256" key="1">
    <source>
        <dbReference type="ARBA" id="ARBA00004413"/>
    </source>
</evidence>
<dbReference type="PROSITE" id="PS00211">
    <property type="entry name" value="ABC_TRANSPORTER_1"/>
    <property type="match status" value="1"/>
</dbReference>
<keyword evidence="5 12" id="KW-0067">ATP-binding</keyword>
<feature type="compositionally biased region" description="Basic and acidic residues" evidence="10">
    <location>
        <begin position="325"/>
        <end position="340"/>
    </location>
</feature>
<comment type="caution">
    <text evidence="12">The sequence shown here is derived from an EMBL/GenBank/DDBJ whole genome shotgun (WGS) entry which is preliminary data.</text>
</comment>
<dbReference type="SUPFAM" id="SSF52540">
    <property type="entry name" value="P-loop containing nucleoside triphosphate hydrolases"/>
    <property type="match status" value="1"/>
</dbReference>
<dbReference type="GO" id="GO:0005524">
    <property type="term" value="F:ATP binding"/>
    <property type="evidence" value="ECO:0007669"/>
    <property type="project" value="UniProtKB-KW"/>
</dbReference>
<keyword evidence="2" id="KW-0813">Transport</keyword>
<evidence type="ECO:0000256" key="7">
    <source>
        <dbReference type="ARBA" id="ARBA00023136"/>
    </source>
</evidence>
<dbReference type="InterPro" id="IPR003593">
    <property type="entry name" value="AAA+_ATPase"/>
</dbReference>
<evidence type="ECO:0000259" key="11">
    <source>
        <dbReference type="PROSITE" id="PS50893"/>
    </source>
</evidence>
<dbReference type="NCBIfam" id="TIGR01188">
    <property type="entry name" value="drrA"/>
    <property type="match status" value="1"/>
</dbReference>
<comment type="subcellular location">
    <subcellularLocation>
        <location evidence="1">Cell membrane</location>
        <topology evidence="1">Peripheral membrane protein</topology>
        <orientation evidence="1">Cytoplasmic side</orientation>
    </subcellularLocation>
</comment>
<dbReference type="RefSeq" id="WP_051848489.1">
    <property type="nucleotide sequence ID" value="NZ_JBFAEG010000050.1"/>
</dbReference>